<evidence type="ECO:0000313" key="7">
    <source>
        <dbReference type="Proteomes" id="UP000035681"/>
    </source>
</evidence>
<evidence type="ECO:0000256" key="5">
    <source>
        <dbReference type="SAM" id="Phobius"/>
    </source>
</evidence>
<feature type="transmembrane region" description="Helical" evidence="5">
    <location>
        <begin position="12"/>
        <end position="34"/>
    </location>
</feature>
<feature type="transmembrane region" description="Helical" evidence="5">
    <location>
        <begin position="93"/>
        <end position="116"/>
    </location>
</feature>
<sequence length="1048" mass="121318">IKLNKMIMNNLGIFQLTYLIPSLLFMGIVGFLLIRNIFNGTPKFCNEFYPFICYRIINDLIYHISMLLLLKLPMWGYFKSIYSENDFLAQMGFFFGTSTCCIPFIHALVISFIRFIAIYYPMKYKVIFISIRIKQICIGMFLCSFCIGVPTIFFKSKYDFKIDTITLTPTYLTTSIIFYQIFYGIFFYGTIIVIAFGLNVLNIIGLNRKKYNKNIKYSEKYYIIYSFFTLITSILMEIYFVLRIGGTYFGNVKMTHNANAFLSWTGDLVTLGGFYFFIFVSKDVRKLLKETFGKIFNKINYSYNSEIFFQIRSNDISIKIIIYKYIKELKQNFKLYVYKESSLVIFKIIIKKLVLKLLISFVKTSTFKNTSTCCVPFFHIFILSLIRFIAIYHPIRYSRLSLQSTLLKICGLIFVIRYFIARLYNLKERLKNFICTFLPPTKGKNFLINIFLILEIKLLKMNFILWFALELLMIFYIIILLLLKLPAWKIATDFYYNSTILAPLCCIFGAATVCVPFLHTFILSLMRFIAIYHPVRYSRFSSRLTSKIICGLIFVISYGIGLASLAFPSKYIYNEVTGTISPVYIVQSVAYFQFCYGIIFYGSTIIACLILNIANFIGLKRNNKKNKNKRSEYLFAFYGLFTLVTASLMEGYLIGRIGGSFLENQTMMAISNYALTWIGDIGTLGDFYFFILINSEVKLAIKEVFFKVIRKEFYGVTHKSTEVKSLQEVKTIIEIIQLTYLIPSLILMAFVGSLLLYKILTKNYSFKNEFYFLVCYRTFNDILYHVSILLLLKIPAWKIATDFYYNSTILAPLSYVFGATTCCVPFIHTFILSIVRFIAIYHPIKYSKLSSRLTSKIICGLIFVISNGIGLASLAFPSKYIYDAVTGIMSPVYVVRSVAYFQFCYAIVIYGSTVIASLILNIANFISLKKNNKKNKNKRSEYLFAFYGLFTLFTASLMEGYLIGRIGGNFLQNQTMTAISNYALTWIGDIGTLGDFYFFIFINSEIKLAIKEVFFKVIKKEFSVVTHKSTEVKSLQEVKNIRIKVIAK</sequence>
<feature type="transmembrane region" description="Helical" evidence="5">
    <location>
        <begin position="261"/>
        <end position="280"/>
    </location>
</feature>
<keyword evidence="4 5" id="KW-0472">Membrane</keyword>
<evidence type="ECO:0000313" key="8">
    <source>
        <dbReference type="WBParaSite" id="TCONS_00003869.p1"/>
    </source>
</evidence>
<dbReference type="AlphaFoldDB" id="A0AAF5CYJ8"/>
<feature type="transmembrane region" description="Helical" evidence="5">
    <location>
        <begin position="898"/>
        <end position="923"/>
    </location>
</feature>
<feature type="transmembrane region" description="Helical" evidence="5">
    <location>
        <begin position="591"/>
        <end position="614"/>
    </location>
</feature>
<feature type="transmembrane region" description="Helical" evidence="5">
    <location>
        <begin position="944"/>
        <end position="963"/>
    </location>
</feature>
<comment type="subcellular location">
    <subcellularLocation>
        <location evidence="1">Membrane</location>
    </subcellularLocation>
</comment>
<dbReference type="PANTHER" id="PTHR31552">
    <property type="entry name" value="SERPENTINE RECEPTOR CLASS GAMMA"/>
    <property type="match status" value="1"/>
</dbReference>
<protein>
    <submittedName>
        <fullName evidence="8">G_PROTEIN_RECEP_F1_2 domain-containing protein</fullName>
    </submittedName>
</protein>
<dbReference type="Proteomes" id="UP000035681">
    <property type="component" value="Unplaced"/>
</dbReference>
<reference evidence="8" key="1">
    <citation type="submission" date="2024-02" db="UniProtKB">
        <authorList>
            <consortium name="WormBaseParasite"/>
        </authorList>
    </citation>
    <scope>IDENTIFICATION</scope>
</reference>
<dbReference type="CDD" id="cd00637">
    <property type="entry name" value="7tm_classA_rhodopsin-like"/>
    <property type="match status" value="1"/>
</dbReference>
<keyword evidence="3 5" id="KW-1133">Transmembrane helix</keyword>
<feature type="transmembrane region" description="Helical" evidence="5">
    <location>
        <begin position="373"/>
        <end position="395"/>
    </location>
</feature>
<proteinExistence type="predicted"/>
<feature type="transmembrane region" description="Helical" evidence="5">
    <location>
        <begin position="826"/>
        <end position="844"/>
    </location>
</feature>
<dbReference type="Gene3D" id="1.20.1070.10">
    <property type="entry name" value="Rhodopsin 7-helix transmembrane proteins"/>
    <property type="match status" value="3"/>
</dbReference>
<evidence type="ECO:0000256" key="1">
    <source>
        <dbReference type="ARBA" id="ARBA00004370"/>
    </source>
</evidence>
<feature type="transmembrane region" description="Helical" evidence="5">
    <location>
        <begin position="635"/>
        <end position="654"/>
    </location>
</feature>
<feature type="transmembrane region" description="Helical" evidence="5">
    <location>
        <begin position="500"/>
        <end position="523"/>
    </location>
</feature>
<feature type="transmembrane region" description="Helical" evidence="5">
    <location>
        <begin position="401"/>
        <end position="420"/>
    </location>
</feature>
<feature type="transmembrane region" description="Helical" evidence="5">
    <location>
        <begin position="544"/>
        <end position="567"/>
    </location>
</feature>
<dbReference type="InterPro" id="IPR019426">
    <property type="entry name" value="7TM_GPCR_serpentine_rcpt_Srv"/>
</dbReference>
<feature type="transmembrane region" description="Helical" evidence="5">
    <location>
        <begin position="770"/>
        <end position="791"/>
    </location>
</feature>
<dbReference type="Pfam" id="PF10323">
    <property type="entry name" value="7TM_GPCR_Srv"/>
    <property type="match status" value="3"/>
</dbReference>
<dbReference type="InterPro" id="IPR017452">
    <property type="entry name" value="GPCR_Rhodpsn_7TM"/>
</dbReference>
<dbReference type="PANTHER" id="PTHR31552:SF8">
    <property type="entry name" value="SERPENTINE RECEPTOR CLASS GAMMA"/>
    <property type="match status" value="1"/>
</dbReference>
<evidence type="ECO:0000256" key="3">
    <source>
        <dbReference type="ARBA" id="ARBA00022989"/>
    </source>
</evidence>
<feature type="domain" description="G-protein coupled receptors family 1 profile" evidence="6">
    <location>
        <begin position="752"/>
        <end position="999"/>
    </location>
</feature>
<feature type="transmembrane region" description="Helical" evidence="5">
    <location>
        <begin position="60"/>
        <end position="78"/>
    </location>
</feature>
<feature type="transmembrane region" description="Helical" evidence="5">
    <location>
        <begin position="463"/>
        <end position="488"/>
    </location>
</feature>
<organism evidence="7 8">
    <name type="scientific">Strongyloides stercoralis</name>
    <name type="common">Threadworm</name>
    <dbReference type="NCBI Taxonomy" id="6248"/>
    <lineage>
        <taxon>Eukaryota</taxon>
        <taxon>Metazoa</taxon>
        <taxon>Ecdysozoa</taxon>
        <taxon>Nematoda</taxon>
        <taxon>Chromadorea</taxon>
        <taxon>Rhabditida</taxon>
        <taxon>Tylenchina</taxon>
        <taxon>Panagrolaimomorpha</taxon>
        <taxon>Strongyloidoidea</taxon>
        <taxon>Strongyloididae</taxon>
        <taxon>Strongyloides</taxon>
    </lineage>
</organism>
<feature type="transmembrane region" description="Helical" evidence="5">
    <location>
        <begin position="222"/>
        <end position="241"/>
    </location>
</feature>
<evidence type="ECO:0000256" key="2">
    <source>
        <dbReference type="ARBA" id="ARBA00022692"/>
    </source>
</evidence>
<keyword evidence="7" id="KW-1185">Reference proteome</keyword>
<dbReference type="PROSITE" id="PS50262">
    <property type="entry name" value="G_PROTEIN_RECEP_F1_2"/>
    <property type="match status" value="1"/>
</dbReference>
<dbReference type="WBParaSite" id="TCONS_00003869.p1">
    <property type="protein sequence ID" value="TCONS_00003869.p1"/>
    <property type="gene ID" value="XLOC_000555"/>
</dbReference>
<feature type="transmembrane region" description="Helical" evidence="5">
    <location>
        <begin position="738"/>
        <end position="758"/>
    </location>
</feature>
<feature type="transmembrane region" description="Helical" evidence="5">
    <location>
        <begin position="176"/>
        <end position="201"/>
    </location>
</feature>
<keyword evidence="2 5" id="KW-0812">Transmembrane</keyword>
<feature type="transmembrane region" description="Helical" evidence="5">
    <location>
        <begin position="136"/>
        <end position="156"/>
    </location>
</feature>
<dbReference type="SUPFAM" id="SSF81321">
    <property type="entry name" value="Family A G protein-coupled receptor-like"/>
    <property type="match status" value="3"/>
</dbReference>
<evidence type="ECO:0000259" key="6">
    <source>
        <dbReference type="PROSITE" id="PS50262"/>
    </source>
</evidence>
<dbReference type="GO" id="GO:0016020">
    <property type="term" value="C:membrane"/>
    <property type="evidence" value="ECO:0007669"/>
    <property type="project" value="UniProtKB-SubCell"/>
</dbReference>
<feature type="transmembrane region" description="Helical" evidence="5">
    <location>
        <begin position="856"/>
        <end position="878"/>
    </location>
</feature>
<feature type="transmembrane region" description="Helical" evidence="5">
    <location>
        <begin position="983"/>
        <end position="1002"/>
    </location>
</feature>
<name>A0AAF5CYJ8_STRER</name>
<accession>A0AAF5CYJ8</accession>
<evidence type="ECO:0000256" key="4">
    <source>
        <dbReference type="ARBA" id="ARBA00023136"/>
    </source>
</evidence>